<evidence type="ECO:0008006" key="12">
    <source>
        <dbReference type="Google" id="ProtNLM"/>
    </source>
</evidence>
<comment type="caution">
    <text evidence="10">The sequence shown here is derived from an EMBL/GenBank/DDBJ whole genome shotgun (WGS) entry which is preliminary data.</text>
</comment>
<name>A0AAD4ZY51_PRUDU</name>
<evidence type="ECO:0000256" key="6">
    <source>
        <dbReference type="ARBA" id="ARBA00022989"/>
    </source>
</evidence>
<evidence type="ECO:0000256" key="2">
    <source>
        <dbReference type="ARBA" id="ARBA00022614"/>
    </source>
</evidence>
<dbReference type="AlphaFoldDB" id="A0AAD4ZY51"/>
<dbReference type="EMBL" id="JAJFAZ020000001">
    <property type="protein sequence ID" value="KAI5356310.1"/>
    <property type="molecule type" value="Genomic_DNA"/>
</dbReference>
<reference evidence="10 11" key="1">
    <citation type="journal article" date="2022" name="G3 (Bethesda)">
        <title>Whole-genome sequence and methylome profiling of the almond [Prunus dulcis (Mill.) D.A. Webb] cultivar 'Nonpareil'.</title>
        <authorList>
            <person name="D'Amico-Willman K.M."/>
            <person name="Ouma W.Z."/>
            <person name="Meulia T."/>
            <person name="Sideli G.M."/>
            <person name="Gradziel T.M."/>
            <person name="Fresnedo-Ramirez J."/>
        </authorList>
    </citation>
    <scope>NUCLEOTIDE SEQUENCE [LARGE SCALE GENOMIC DNA]</scope>
    <source>
        <strain evidence="10">Clone GOH B32 T37-40</strain>
    </source>
</reference>
<evidence type="ECO:0000256" key="5">
    <source>
        <dbReference type="ARBA" id="ARBA00022737"/>
    </source>
</evidence>
<dbReference type="Pfam" id="PF13855">
    <property type="entry name" value="LRR_8"/>
    <property type="match status" value="1"/>
</dbReference>
<evidence type="ECO:0000256" key="3">
    <source>
        <dbReference type="ARBA" id="ARBA00022692"/>
    </source>
</evidence>
<keyword evidence="6" id="KW-1133">Transmembrane helix</keyword>
<keyword evidence="3" id="KW-0812">Transmembrane</keyword>
<keyword evidence="2" id="KW-0433">Leucine-rich repeat</keyword>
<dbReference type="PANTHER" id="PTHR48063:SF98">
    <property type="entry name" value="LRR RECEPTOR-LIKE SERINE_THREONINE-PROTEIN KINASE FLS2"/>
    <property type="match status" value="1"/>
</dbReference>
<keyword evidence="4" id="KW-0732">Signal</keyword>
<organism evidence="10 11">
    <name type="scientific">Prunus dulcis</name>
    <name type="common">Almond</name>
    <name type="synonym">Amygdalus dulcis</name>
    <dbReference type="NCBI Taxonomy" id="3755"/>
    <lineage>
        <taxon>Eukaryota</taxon>
        <taxon>Viridiplantae</taxon>
        <taxon>Streptophyta</taxon>
        <taxon>Embryophyta</taxon>
        <taxon>Tracheophyta</taxon>
        <taxon>Spermatophyta</taxon>
        <taxon>Magnoliopsida</taxon>
        <taxon>eudicotyledons</taxon>
        <taxon>Gunneridae</taxon>
        <taxon>Pentapetalae</taxon>
        <taxon>rosids</taxon>
        <taxon>fabids</taxon>
        <taxon>Rosales</taxon>
        <taxon>Rosaceae</taxon>
        <taxon>Amygdaloideae</taxon>
        <taxon>Amygdaleae</taxon>
        <taxon>Prunus</taxon>
    </lineage>
</organism>
<keyword evidence="9" id="KW-0325">Glycoprotein</keyword>
<proteinExistence type="predicted"/>
<gene>
    <name evidence="10" type="ORF">L3X38_009205</name>
</gene>
<dbReference type="InterPro" id="IPR046956">
    <property type="entry name" value="RLP23-like"/>
</dbReference>
<dbReference type="GO" id="GO:0016020">
    <property type="term" value="C:membrane"/>
    <property type="evidence" value="ECO:0007669"/>
    <property type="project" value="UniProtKB-SubCell"/>
</dbReference>
<protein>
    <recommendedName>
        <fullName evidence="12">Disease resistance family protein / LRR family protein</fullName>
    </recommendedName>
</protein>
<evidence type="ECO:0000313" key="10">
    <source>
        <dbReference type="EMBL" id="KAI5356310.1"/>
    </source>
</evidence>
<dbReference type="InterPro" id="IPR001611">
    <property type="entry name" value="Leu-rich_rpt"/>
</dbReference>
<keyword evidence="11" id="KW-1185">Reference proteome</keyword>
<keyword evidence="5" id="KW-0677">Repeat</keyword>
<dbReference type="PANTHER" id="PTHR48063">
    <property type="entry name" value="LRR RECEPTOR-LIKE KINASE"/>
    <property type="match status" value="1"/>
</dbReference>
<evidence type="ECO:0000256" key="7">
    <source>
        <dbReference type="ARBA" id="ARBA00023136"/>
    </source>
</evidence>
<dbReference type="Gene3D" id="3.80.10.10">
    <property type="entry name" value="Ribonuclease Inhibitor"/>
    <property type="match status" value="1"/>
</dbReference>
<dbReference type="InterPro" id="IPR032675">
    <property type="entry name" value="LRR_dom_sf"/>
</dbReference>
<keyword evidence="8" id="KW-0675">Receptor</keyword>
<dbReference type="Proteomes" id="UP001054821">
    <property type="component" value="Chromosome 1"/>
</dbReference>
<keyword evidence="7" id="KW-0472">Membrane</keyword>
<evidence type="ECO:0000256" key="4">
    <source>
        <dbReference type="ARBA" id="ARBA00022729"/>
    </source>
</evidence>
<sequence>MWLQSQTQLQFLSMSNTRISGTIMTWFWNFSSQLRFIDLSGNKLFGEVPHIFPSSQYRDIFLDSNQFNGSSPLVSSTVEILDLSNSSFSGTLFHFFCNNNTEPKALSILHLDNNRLSGKIPDCFRNWKNLVVVNLESNNLIGNIPRTLGYLHWSLKYLHLRNSHLHGELPPYLKKCTELTILDLSYNKFLGKIPMWIGTSLSILAVLSLRSNQFHGHIPYKLCDLTFLRILDLAHNNISGRMPRCLYKFKAMASNSEISHSSFYYGNNNNYDNSFEANKIETAILVSKGREVKYGSILLSLAISLDLSDNIISGEIPEELTSLIYLQSVNLSYNLLSGRIPPKIGDMRRNTEELIYLKRVGSMLGTRIFVLLLEYCWFLAVQHSMEQYLLCSPKQHAAKVL</sequence>
<evidence type="ECO:0000256" key="1">
    <source>
        <dbReference type="ARBA" id="ARBA00004479"/>
    </source>
</evidence>
<evidence type="ECO:0000256" key="8">
    <source>
        <dbReference type="ARBA" id="ARBA00023170"/>
    </source>
</evidence>
<dbReference type="Pfam" id="PF00560">
    <property type="entry name" value="LRR_1"/>
    <property type="match status" value="8"/>
</dbReference>
<dbReference type="FunFam" id="3.80.10.10:FF:000041">
    <property type="entry name" value="LRR receptor-like serine/threonine-protein kinase ERECTA"/>
    <property type="match status" value="1"/>
</dbReference>
<comment type="subcellular location">
    <subcellularLocation>
        <location evidence="1">Membrane</location>
        <topology evidence="1">Single-pass type I membrane protein</topology>
    </subcellularLocation>
</comment>
<evidence type="ECO:0000256" key="9">
    <source>
        <dbReference type="ARBA" id="ARBA00023180"/>
    </source>
</evidence>
<evidence type="ECO:0000313" key="11">
    <source>
        <dbReference type="Proteomes" id="UP001054821"/>
    </source>
</evidence>
<accession>A0AAD4ZY51</accession>
<dbReference type="SUPFAM" id="SSF52047">
    <property type="entry name" value="RNI-like"/>
    <property type="match status" value="1"/>
</dbReference>